<name>A0A2V1HNJ7_9MICO</name>
<comment type="similarity">
    <text evidence="7">Belongs to the binding-protein-dependent transport system permease family.</text>
</comment>
<organism evidence="9 10">
    <name type="scientific">Amnibacterium flavum</name>
    <dbReference type="NCBI Taxonomy" id="2173173"/>
    <lineage>
        <taxon>Bacteria</taxon>
        <taxon>Bacillati</taxon>
        <taxon>Actinomycetota</taxon>
        <taxon>Actinomycetes</taxon>
        <taxon>Micrococcales</taxon>
        <taxon>Microbacteriaceae</taxon>
        <taxon>Amnibacterium</taxon>
    </lineage>
</organism>
<evidence type="ECO:0000313" key="9">
    <source>
        <dbReference type="EMBL" id="PVZ94075.1"/>
    </source>
</evidence>
<evidence type="ECO:0000259" key="8">
    <source>
        <dbReference type="PROSITE" id="PS50928"/>
    </source>
</evidence>
<comment type="subcellular location">
    <subcellularLocation>
        <location evidence="1 7">Cell membrane</location>
        <topology evidence="1 7">Multi-pass membrane protein</topology>
    </subcellularLocation>
</comment>
<feature type="transmembrane region" description="Helical" evidence="7">
    <location>
        <begin position="257"/>
        <end position="279"/>
    </location>
</feature>
<dbReference type="InterPro" id="IPR045621">
    <property type="entry name" value="BPD_transp_1_N"/>
</dbReference>
<evidence type="ECO:0000256" key="4">
    <source>
        <dbReference type="ARBA" id="ARBA00022692"/>
    </source>
</evidence>
<dbReference type="CDD" id="cd06261">
    <property type="entry name" value="TM_PBP2"/>
    <property type="match status" value="1"/>
</dbReference>
<comment type="caution">
    <text evidence="9">The sequence shown here is derived from an EMBL/GenBank/DDBJ whole genome shotgun (WGS) entry which is preliminary data.</text>
</comment>
<dbReference type="GO" id="GO:0005886">
    <property type="term" value="C:plasma membrane"/>
    <property type="evidence" value="ECO:0007669"/>
    <property type="project" value="UniProtKB-SubCell"/>
</dbReference>
<keyword evidence="10" id="KW-1185">Reference proteome</keyword>
<feature type="transmembrane region" description="Helical" evidence="7">
    <location>
        <begin position="7"/>
        <end position="26"/>
    </location>
</feature>
<dbReference type="PANTHER" id="PTHR43163">
    <property type="entry name" value="DIPEPTIDE TRANSPORT SYSTEM PERMEASE PROTEIN DPPB-RELATED"/>
    <property type="match status" value="1"/>
</dbReference>
<dbReference type="Pfam" id="PF00528">
    <property type="entry name" value="BPD_transp_1"/>
    <property type="match status" value="1"/>
</dbReference>
<dbReference type="PROSITE" id="PS50928">
    <property type="entry name" value="ABC_TM1"/>
    <property type="match status" value="1"/>
</dbReference>
<dbReference type="AlphaFoldDB" id="A0A2V1HNJ7"/>
<keyword evidence="5 7" id="KW-1133">Transmembrane helix</keyword>
<feature type="domain" description="ABC transmembrane type-1" evidence="8">
    <location>
        <begin position="95"/>
        <end position="322"/>
    </location>
</feature>
<dbReference type="InterPro" id="IPR035906">
    <property type="entry name" value="MetI-like_sf"/>
</dbReference>
<sequence>MVRAVAVRLASLVGVLLLLAIAVFLIQRLLPADPVRAVLGRNASPDEIAARRSELGFDDPLPVQLVRFLGDLLSGDLGTSLRTRSPVSADIAAYLPATLELVFVATVIALLGGLIVGVLSARGGWLSGVIRVVTAAGASAPSFLLAILGILLLYRQLGLFPAGGRSSDLLATSTPTGFLLVDRLLAGDPAGWLDALHHVLLPAFVLAVGSTVAIARVLRGSLRSVDSLDFVRSARAKGFTALQVTTRHTLRNSLNPALSMTGLQVGMLLSGAVVVETVFSWPGIGAYLSASIGFSDLPAIVGVVLVLGVAYVVINFVVDMLQLVVDPRLRSA</sequence>
<evidence type="ECO:0000256" key="5">
    <source>
        <dbReference type="ARBA" id="ARBA00022989"/>
    </source>
</evidence>
<dbReference type="Gene3D" id="1.10.3720.10">
    <property type="entry name" value="MetI-like"/>
    <property type="match status" value="1"/>
</dbReference>
<feature type="transmembrane region" description="Helical" evidence="7">
    <location>
        <begin position="132"/>
        <end position="154"/>
    </location>
</feature>
<feature type="transmembrane region" description="Helical" evidence="7">
    <location>
        <begin position="101"/>
        <end position="120"/>
    </location>
</feature>
<proteinExistence type="inferred from homology"/>
<dbReference type="SUPFAM" id="SSF161098">
    <property type="entry name" value="MetI-like"/>
    <property type="match status" value="1"/>
</dbReference>
<dbReference type="InterPro" id="IPR000515">
    <property type="entry name" value="MetI-like"/>
</dbReference>
<evidence type="ECO:0000256" key="3">
    <source>
        <dbReference type="ARBA" id="ARBA00022475"/>
    </source>
</evidence>
<evidence type="ECO:0000256" key="7">
    <source>
        <dbReference type="RuleBase" id="RU363032"/>
    </source>
</evidence>
<evidence type="ECO:0000256" key="6">
    <source>
        <dbReference type="ARBA" id="ARBA00023136"/>
    </source>
</evidence>
<protein>
    <submittedName>
        <fullName evidence="9">ABC transporter permease</fullName>
    </submittedName>
</protein>
<evidence type="ECO:0000256" key="2">
    <source>
        <dbReference type="ARBA" id="ARBA00022448"/>
    </source>
</evidence>
<keyword evidence="2 7" id="KW-0813">Transport</keyword>
<dbReference type="Proteomes" id="UP000244893">
    <property type="component" value="Unassembled WGS sequence"/>
</dbReference>
<keyword evidence="6 7" id="KW-0472">Membrane</keyword>
<gene>
    <name evidence="9" type="ORF">DDQ50_09995</name>
</gene>
<keyword evidence="3" id="KW-1003">Cell membrane</keyword>
<reference evidence="9 10" key="1">
    <citation type="submission" date="2018-05" db="EMBL/GenBank/DDBJ databases">
        <title>Amnibacterium sp. M8JJ-5, whole genome shotgun sequence.</title>
        <authorList>
            <person name="Tuo L."/>
        </authorList>
    </citation>
    <scope>NUCLEOTIDE SEQUENCE [LARGE SCALE GENOMIC DNA]</scope>
    <source>
        <strain evidence="9 10">M8JJ-5</strain>
    </source>
</reference>
<dbReference type="PANTHER" id="PTHR43163:SF6">
    <property type="entry name" value="DIPEPTIDE TRANSPORT SYSTEM PERMEASE PROTEIN DPPB-RELATED"/>
    <property type="match status" value="1"/>
</dbReference>
<feature type="transmembrane region" description="Helical" evidence="7">
    <location>
        <begin position="299"/>
        <end position="318"/>
    </location>
</feature>
<feature type="transmembrane region" description="Helical" evidence="7">
    <location>
        <begin position="199"/>
        <end position="218"/>
    </location>
</feature>
<evidence type="ECO:0000313" key="10">
    <source>
        <dbReference type="Proteomes" id="UP000244893"/>
    </source>
</evidence>
<dbReference type="GO" id="GO:0055085">
    <property type="term" value="P:transmembrane transport"/>
    <property type="evidence" value="ECO:0007669"/>
    <property type="project" value="InterPro"/>
</dbReference>
<evidence type="ECO:0000256" key="1">
    <source>
        <dbReference type="ARBA" id="ARBA00004651"/>
    </source>
</evidence>
<dbReference type="RefSeq" id="WP_116756589.1">
    <property type="nucleotide sequence ID" value="NZ_JBHUEX010000001.1"/>
</dbReference>
<dbReference type="OrthoDB" id="9778910at2"/>
<dbReference type="Pfam" id="PF19300">
    <property type="entry name" value="BPD_transp_1_N"/>
    <property type="match status" value="1"/>
</dbReference>
<dbReference type="EMBL" id="QEOP01000002">
    <property type="protein sequence ID" value="PVZ94075.1"/>
    <property type="molecule type" value="Genomic_DNA"/>
</dbReference>
<accession>A0A2V1HNJ7</accession>
<keyword evidence="4 7" id="KW-0812">Transmembrane</keyword>